<comment type="caution">
    <text evidence="3">The sequence shown here is derived from an EMBL/GenBank/DDBJ whole genome shotgun (WGS) entry which is preliminary data.</text>
</comment>
<gene>
    <name evidence="2" type="primary">ynaE</name>
    <name evidence="3" type="ORF">ADS79_10395</name>
    <name evidence="2" type="ORF">BRE01_65780</name>
</gene>
<dbReference type="Pfam" id="PF13021">
    <property type="entry name" value="DUF3885"/>
    <property type="match status" value="1"/>
</dbReference>
<feature type="domain" description="DUF3885" evidence="1">
    <location>
        <begin position="7"/>
        <end position="207"/>
    </location>
</feature>
<name>A0A0K9YUG0_9BACL</name>
<evidence type="ECO:0000313" key="3">
    <source>
        <dbReference type="EMBL" id="KNB72297.1"/>
    </source>
</evidence>
<reference evidence="2 5" key="3">
    <citation type="submission" date="2019-06" db="EMBL/GenBank/DDBJ databases">
        <title>Whole genome shotgun sequence of Brevibacillus reuszeri NBRC 15719.</title>
        <authorList>
            <person name="Hosoyama A."/>
            <person name="Uohara A."/>
            <person name="Ohji S."/>
            <person name="Ichikawa N."/>
        </authorList>
    </citation>
    <scope>NUCLEOTIDE SEQUENCE [LARGE SCALE GENOMIC DNA]</scope>
    <source>
        <strain evidence="2 5">NBRC 15719</strain>
    </source>
</reference>
<accession>A0A0K9YUG0</accession>
<dbReference type="EMBL" id="LGIQ01000007">
    <property type="protein sequence ID" value="KNB72297.1"/>
    <property type="molecule type" value="Genomic_DNA"/>
</dbReference>
<reference evidence="3" key="2">
    <citation type="submission" date="2015-07" db="EMBL/GenBank/DDBJ databases">
        <title>MeaNS - Measles Nucleotide Surveillance Program.</title>
        <authorList>
            <person name="Tran T."/>
            <person name="Druce J."/>
        </authorList>
    </citation>
    <scope>NUCLEOTIDE SEQUENCE</scope>
    <source>
        <strain evidence="3">DSM 9887</strain>
    </source>
</reference>
<sequence>MDSINRLENYLRTNFPELNLEPPLFYHSAVGIRFEIGVPYRGIEHPSYFQTVKMRSIMLFEQIFKAVDEICIVVHTYDSLHGFEVMNEGINVLPTFIRNKNIVDHVDCAELEREYDEDGKLQGISYQSCLWCRRDEIDYKRILIAIGYQDFPSFKQPYISDRVYFINPRSHVIYHLYDDRGLDIVSNHPFSIRSLYQKYNNWILDYDRERIENIFKGF</sequence>
<dbReference type="AlphaFoldDB" id="A0A0K9YUG0"/>
<evidence type="ECO:0000313" key="4">
    <source>
        <dbReference type="Proteomes" id="UP000036834"/>
    </source>
</evidence>
<dbReference type="STRING" id="54915.ADS79_10395"/>
<dbReference type="PATRIC" id="fig|54915.3.peg.1021"/>
<proteinExistence type="predicted"/>
<evidence type="ECO:0000313" key="5">
    <source>
        <dbReference type="Proteomes" id="UP000319578"/>
    </source>
</evidence>
<keyword evidence="5" id="KW-1185">Reference proteome</keyword>
<dbReference type="InterPro" id="IPR024976">
    <property type="entry name" value="DUF3885"/>
</dbReference>
<dbReference type="Proteomes" id="UP000036834">
    <property type="component" value="Unassembled WGS sequence"/>
</dbReference>
<protein>
    <recommendedName>
        <fullName evidence="1">DUF3885 domain-containing protein</fullName>
    </recommendedName>
</protein>
<evidence type="ECO:0000313" key="2">
    <source>
        <dbReference type="EMBL" id="GED72876.1"/>
    </source>
</evidence>
<dbReference type="EMBL" id="BJON01000036">
    <property type="protein sequence ID" value="GED72876.1"/>
    <property type="molecule type" value="Genomic_DNA"/>
</dbReference>
<dbReference type="RefSeq" id="WP_049738347.1">
    <property type="nucleotide sequence ID" value="NZ_BJON01000036.1"/>
</dbReference>
<organism evidence="3 4">
    <name type="scientific">Brevibacillus reuszeri</name>
    <dbReference type="NCBI Taxonomy" id="54915"/>
    <lineage>
        <taxon>Bacteria</taxon>
        <taxon>Bacillati</taxon>
        <taxon>Bacillota</taxon>
        <taxon>Bacilli</taxon>
        <taxon>Bacillales</taxon>
        <taxon>Paenibacillaceae</taxon>
        <taxon>Brevibacillus</taxon>
    </lineage>
</organism>
<dbReference type="OrthoDB" id="72213at2"/>
<evidence type="ECO:0000259" key="1">
    <source>
        <dbReference type="Pfam" id="PF13021"/>
    </source>
</evidence>
<dbReference type="Proteomes" id="UP000319578">
    <property type="component" value="Unassembled WGS sequence"/>
</dbReference>
<reference evidence="4" key="1">
    <citation type="submission" date="2015-07" db="EMBL/GenBank/DDBJ databases">
        <title>Genome sequencing project for genomic taxonomy and phylogenomics of Bacillus-like bacteria.</title>
        <authorList>
            <person name="Liu B."/>
            <person name="Wang J."/>
            <person name="Zhu Y."/>
            <person name="Liu G."/>
            <person name="Chen Q."/>
            <person name="Chen Z."/>
            <person name="Lan J."/>
            <person name="Che J."/>
            <person name="Ge C."/>
            <person name="Shi H."/>
            <person name="Pan Z."/>
            <person name="Liu X."/>
        </authorList>
    </citation>
    <scope>NUCLEOTIDE SEQUENCE [LARGE SCALE GENOMIC DNA]</scope>
    <source>
        <strain evidence="4">DSM 9887</strain>
    </source>
</reference>